<keyword evidence="2" id="KW-1185">Reference proteome</keyword>
<evidence type="ECO:0000313" key="2">
    <source>
        <dbReference type="Proteomes" id="UP000009183"/>
    </source>
</evidence>
<proteinExistence type="predicted"/>
<dbReference type="Proteomes" id="UP000009183">
    <property type="component" value="Chromosome 14"/>
</dbReference>
<protein>
    <submittedName>
        <fullName evidence="1">Uncharacterized protein</fullName>
    </submittedName>
</protein>
<dbReference type="InParanoid" id="E0CUF7"/>
<gene>
    <name evidence="1" type="ordered locus">VIT_14s0036g00040</name>
</gene>
<dbReference type="HOGENOM" id="CLU_2659550_0_0_1"/>
<organism evidence="1 2">
    <name type="scientific">Vitis vinifera</name>
    <name type="common">Grape</name>
    <dbReference type="NCBI Taxonomy" id="29760"/>
    <lineage>
        <taxon>Eukaryota</taxon>
        <taxon>Viridiplantae</taxon>
        <taxon>Streptophyta</taxon>
        <taxon>Embryophyta</taxon>
        <taxon>Tracheophyta</taxon>
        <taxon>Spermatophyta</taxon>
        <taxon>Magnoliopsida</taxon>
        <taxon>eudicotyledons</taxon>
        <taxon>Gunneridae</taxon>
        <taxon>Pentapetalae</taxon>
        <taxon>rosids</taxon>
        <taxon>Vitales</taxon>
        <taxon>Vitaceae</taxon>
        <taxon>Viteae</taxon>
        <taxon>Vitis</taxon>
    </lineage>
</organism>
<dbReference type="EMBL" id="FN595241">
    <property type="protein sequence ID" value="CBI22415.3"/>
    <property type="molecule type" value="Genomic_DNA"/>
</dbReference>
<accession>E0CUF7</accession>
<dbReference type="PaxDb" id="29760-VIT_14s0036g00040.t01"/>
<evidence type="ECO:0000313" key="1">
    <source>
        <dbReference type="EMBL" id="CBI22415.3"/>
    </source>
</evidence>
<name>E0CUF7_VITVI</name>
<sequence>MVLAGSSCSKPSIRIPHRIPQLSGLKNKPVQPSYCRGQNLCISSWILLQRMFVLLAYKFPNGFIARRKQSSQQVVL</sequence>
<reference evidence="2" key="1">
    <citation type="journal article" date="2007" name="Nature">
        <title>The grapevine genome sequence suggests ancestral hexaploidization in major angiosperm phyla.</title>
        <authorList>
            <consortium name="The French-Italian Public Consortium for Grapevine Genome Characterization."/>
            <person name="Jaillon O."/>
            <person name="Aury J.-M."/>
            <person name="Noel B."/>
            <person name="Policriti A."/>
            <person name="Clepet C."/>
            <person name="Casagrande A."/>
            <person name="Choisne N."/>
            <person name="Aubourg S."/>
            <person name="Vitulo N."/>
            <person name="Jubin C."/>
            <person name="Vezzi A."/>
            <person name="Legeai F."/>
            <person name="Hugueney P."/>
            <person name="Dasilva C."/>
            <person name="Horner D."/>
            <person name="Mica E."/>
            <person name="Jublot D."/>
            <person name="Poulain J."/>
            <person name="Bruyere C."/>
            <person name="Billault A."/>
            <person name="Segurens B."/>
            <person name="Gouyvenoux M."/>
            <person name="Ugarte E."/>
            <person name="Cattonaro F."/>
            <person name="Anthouard V."/>
            <person name="Vico V."/>
            <person name="Del Fabbro C."/>
            <person name="Alaux M."/>
            <person name="Di Gaspero G."/>
            <person name="Dumas V."/>
            <person name="Felice N."/>
            <person name="Paillard S."/>
            <person name="Juman I."/>
            <person name="Moroldo M."/>
            <person name="Scalabrin S."/>
            <person name="Canaguier A."/>
            <person name="Le Clainche I."/>
            <person name="Malacrida G."/>
            <person name="Durand E."/>
            <person name="Pesole G."/>
            <person name="Laucou V."/>
            <person name="Chatelet P."/>
            <person name="Merdinoglu D."/>
            <person name="Delledonne M."/>
            <person name="Pezzotti M."/>
            <person name="Lecharny A."/>
            <person name="Scarpelli C."/>
            <person name="Artiguenave F."/>
            <person name="Pe M.E."/>
            <person name="Valle G."/>
            <person name="Morgante M."/>
            <person name="Caboche M."/>
            <person name="Adam-Blondon A.-F."/>
            <person name="Weissenbach J."/>
            <person name="Quetier F."/>
            <person name="Wincker P."/>
        </authorList>
    </citation>
    <scope>NUCLEOTIDE SEQUENCE [LARGE SCALE GENOMIC DNA]</scope>
    <source>
        <strain evidence="2">cv. Pinot noir / PN40024</strain>
    </source>
</reference>
<dbReference type="AlphaFoldDB" id="E0CUF7"/>